<reference evidence="2" key="1">
    <citation type="submission" date="2017-09" db="EMBL/GenBank/DDBJ databases">
        <title>Depth-based differentiation of microbial function through sediment-hosted aquifers and enrichment of novel symbionts in the deep terrestrial subsurface.</title>
        <authorList>
            <person name="Probst A.J."/>
            <person name="Ladd B."/>
            <person name="Jarett J.K."/>
            <person name="Geller-Mcgrath D.E."/>
            <person name="Sieber C.M.K."/>
            <person name="Emerson J.B."/>
            <person name="Anantharaman K."/>
            <person name="Thomas B.C."/>
            <person name="Malmstrom R."/>
            <person name="Stieglmeier M."/>
            <person name="Klingl A."/>
            <person name="Woyke T."/>
            <person name="Ryan C.M."/>
            <person name="Banfield J.F."/>
        </authorList>
    </citation>
    <scope>NUCLEOTIDE SEQUENCE [LARGE SCALE GENOMIC DNA]</scope>
</reference>
<accession>A0A2H0TB03</accession>
<dbReference type="InterPro" id="IPR029063">
    <property type="entry name" value="SAM-dependent_MTases_sf"/>
</dbReference>
<evidence type="ECO:0000313" key="2">
    <source>
        <dbReference type="Proteomes" id="UP000230094"/>
    </source>
</evidence>
<gene>
    <name evidence="1" type="ORF">COU49_02605</name>
</gene>
<proteinExistence type="predicted"/>
<name>A0A2H0TB03_9BACT</name>
<evidence type="ECO:0008006" key="3">
    <source>
        <dbReference type="Google" id="ProtNLM"/>
    </source>
</evidence>
<dbReference type="Proteomes" id="UP000230094">
    <property type="component" value="Unassembled WGS sequence"/>
</dbReference>
<dbReference type="EMBL" id="PFCQ01000013">
    <property type="protein sequence ID" value="PIR68209.1"/>
    <property type="molecule type" value="Genomic_DNA"/>
</dbReference>
<protein>
    <recommendedName>
        <fullName evidence="3">Histidine-specific methyltransferase SAM-dependent domain-containing protein</fullName>
    </recommendedName>
</protein>
<evidence type="ECO:0000313" key="1">
    <source>
        <dbReference type="EMBL" id="PIR68209.1"/>
    </source>
</evidence>
<sequence>MNSFEQLNIHPENNLNVKTMQEKMRDPNFLPKYKEIEVYVKDANRHIEKRYKEWLDFFRGNPEKQIYEVWTEEYIEAFGNYLVQRVRDLGGSERSPIIILEVGAGNGRLTHFLQERLERLIPGQVKIIASDPGTSDSWKDKIDHDFPVENLSQQEALKKYKPQIVIGSWMPYGDDFTDDFRKTSSVEEYILIGPEHCTGNSWKTWGNPTNSEEDRELFPPYELDNFKKRRLEDLSELQISSLVFLEIGGEKTGTYSFKREREN</sequence>
<organism evidence="1 2">
    <name type="scientific">Candidatus Nomurabacteria bacterium CG10_big_fil_rev_8_21_14_0_10_35_16</name>
    <dbReference type="NCBI Taxonomy" id="1974731"/>
    <lineage>
        <taxon>Bacteria</taxon>
        <taxon>Candidatus Nomuraibacteriota</taxon>
    </lineage>
</organism>
<comment type="caution">
    <text evidence="1">The sequence shown here is derived from an EMBL/GenBank/DDBJ whole genome shotgun (WGS) entry which is preliminary data.</text>
</comment>
<dbReference type="SUPFAM" id="SSF53335">
    <property type="entry name" value="S-adenosyl-L-methionine-dependent methyltransferases"/>
    <property type="match status" value="1"/>
</dbReference>
<dbReference type="AlphaFoldDB" id="A0A2H0TB03"/>